<dbReference type="PROSITE" id="PS51462">
    <property type="entry name" value="NUDIX"/>
    <property type="match status" value="1"/>
</dbReference>
<comment type="similarity">
    <text evidence="2 4">Belongs to the Nudix hydrolase family.</text>
</comment>
<dbReference type="PROSITE" id="PS00893">
    <property type="entry name" value="NUDIX_BOX"/>
    <property type="match status" value="1"/>
</dbReference>
<name>A0A916YCY4_9MICO</name>
<evidence type="ECO:0000256" key="4">
    <source>
        <dbReference type="RuleBase" id="RU003476"/>
    </source>
</evidence>
<comment type="cofactor">
    <cofactor evidence="1">
        <name>Mg(2+)</name>
        <dbReference type="ChEBI" id="CHEBI:18420"/>
    </cofactor>
</comment>
<reference evidence="6" key="1">
    <citation type="journal article" date="2014" name="Int. J. Syst. Evol. Microbiol.">
        <title>Complete genome sequence of Corynebacterium casei LMG S-19264T (=DSM 44701T), isolated from a smear-ripened cheese.</title>
        <authorList>
            <consortium name="US DOE Joint Genome Institute (JGI-PGF)"/>
            <person name="Walter F."/>
            <person name="Albersmeier A."/>
            <person name="Kalinowski J."/>
            <person name="Ruckert C."/>
        </authorList>
    </citation>
    <scope>NUCLEOTIDE SEQUENCE</scope>
    <source>
        <strain evidence="6">CGMCC 1.15152</strain>
    </source>
</reference>
<dbReference type="SUPFAM" id="SSF55811">
    <property type="entry name" value="Nudix"/>
    <property type="match status" value="1"/>
</dbReference>
<dbReference type="InterPro" id="IPR015797">
    <property type="entry name" value="NUDIX_hydrolase-like_dom_sf"/>
</dbReference>
<reference evidence="6" key="2">
    <citation type="submission" date="2020-09" db="EMBL/GenBank/DDBJ databases">
        <authorList>
            <person name="Sun Q."/>
            <person name="Zhou Y."/>
        </authorList>
    </citation>
    <scope>NUCLEOTIDE SEQUENCE</scope>
    <source>
        <strain evidence="6">CGMCC 1.15152</strain>
    </source>
</reference>
<evidence type="ECO:0000313" key="6">
    <source>
        <dbReference type="EMBL" id="GGD38634.1"/>
    </source>
</evidence>
<protein>
    <submittedName>
        <fullName evidence="6">DNA mismatch repair protein MutT</fullName>
    </submittedName>
</protein>
<keyword evidence="3 4" id="KW-0378">Hydrolase</keyword>
<evidence type="ECO:0000313" key="7">
    <source>
        <dbReference type="Proteomes" id="UP000633205"/>
    </source>
</evidence>
<evidence type="ECO:0000256" key="3">
    <source>
        <dbReference type="ARBA" id="ARBA00022801"/>
    </source>
</evidence>
<evidence type="ECO:0000256" key="2">
    <source>
        <dbReference type="ARBA" id="ARBA00005582"/>
    </source>
</evidence>
<proteinExistence type="inferred from homology"/>
<feature type="domain" description="Nudix hydrolase" evidence="5">
    <location>
        <begin position="32"/>
        <end position="158"/>
    </location>
</feature>
<dbReference type="Pfam" id="PF00293">
    <property type="entry name" value="NUDIX"/>
    <property type="match status" value="1"/>
</dbReference>
<organism evidence="6 7">
    <name type="scientific">Microbacterium faecale</name>
    <dbReference type="NCBI Taxonomy" id="1804630"/>
    <lineage>
        <taxon>Bacteria</taxon>
        <taxon>Bacillati</taxon>
        <taxon>Actinomycetota</taxon>
        <taxon>Actinomycetes</taxon>
        <taxon>Micrococcales</taxon>
        <taxon>Microbacteriaceae</taxon>
        <taxon>Microbacterium</taxon>
    </lineage>
</organism>
<dbReference type="InterPro" id="IPR020476">
    <property type="entry name" value="Nudix_hydrolase"/>
</dbReference>
<dbReference type="InterPro" id="IPR000086">
    <property type="entry name" value="NUDIX_hydrolase_dom"/>
</dbReference>
<dbReference type="PANTHER" id="PTHR43046">
    <property type="entry name" value="GDP-MANNOSE MANNOSYL HYDROLASE"/>
    <property type="match status" value="1"/>
</dbReference>
<dbReference type="Proteomes" id="UP000633205">
    <property type="component" value="Unassembled WGS sequence"/>
</dbReference>
<evidence type="ECO:0000259" key="5">
    <source>
        <dbReference type="PROSITE" id="PS51462"/>
    </source>
</evidence>
<gene>
    <name evidence="6" type="ORF">GCM10010915_19330</name>
</gene>
<keyword evidence="7" id="KW-1185">Reference proteome</keyword>
<comment type="caution">
    <text evidence="6">The sequence shown here is derived from an EMBL/GenBank/DDBJ whole genome shotgun (WGS) entry which is preliminary data.</text>
</comment>
<dbReference type="GO" id="GO:0016787">
    <property type="term" value="F:hydrolase activity"/>
    <property type="evidence" value="ECO:0007669"/>
    <property type="project" value="UniProtKB-KW"/>
</dbReference>
<dbReference type="EMBL" id="BMHO01000001">
    <property type="protein sequence ID" value="GGD38634.1"/>
    <property type="molecule type" value="Genomic_DNA"/>
</dbReference>
<sequence length="164" mass="18057">MSSMIATDRRGNHLVSLETASPEELNAAAAHTRCPLALVVLVDGATGDVLFGLNTWRREYELPGGIVERGESFVEAARRELEEETGIRIDTLDLLGYARFTLTDPNRSELGAVYFAKVVNEHATASDEMLQFVWRRPLSESNFTISILDDAIAEWAARSGEATS</sequence>
<accession>A0A916YCY4</accession>
<dbReference type="PANTHER" id="PTHR43046:SF14">
    <property type="entry name" value="MUTT_NUDIX FAMILY PROTEIN"/>
    <property type="match status" value="1"/>
</dbReference>
<evidence type="ECO:0000256" key="1">
    <source>
        <dbReference type="ARBA" id="ARBA00001946"/>
    </source>
</evidence>
<dbReference type="Gene3D" id="3.90.79.10">
    <property type="entry name" value="Nucleoside Triphosphate Pyrophosphohydrolase"/>
    <property type="match status" value="1"/>
</dbReference>
<dbReference type="InterPro" id="IPR020084">
    <property type="entry name" value="NUDIX_hydrolase_CS"/>
</dbReference>
<dbReference type="PRINTS" id="PR00502">
    <property type="entry name" value="NUDIXFAMILY"/>
</dbReference>
<dbReference type="AlphaFoldDB" id="A0A916YCY4"/>